<comment type="caution">
    <text evidence="1">The sequence shown here is derived from an EMBL/GenBank/DDBJ whole genome shotgun (WGS) entry which is preliminary data.</text>
</comment>
<keyword evidence="2" id="KW-1185">Reference proteome</keyword>
<gene>
    <name evidence="1" type="ORF">K7C98_31425</name>
</gene>
<name>A0ABS7TZY5_9BACT</name>
<proteinExistence type="predicted"/>
<accession>A0ABS7TZY5</accession>
<dbReference type="Proteomes" id="UP001139031">
    <property type="component" value="Unassembled WGS sequence"/>
</dbReference>
<evidence type="ECO:0000313" key="1">
    <source>
        <dbReference type="EMBL" id="MBZ5713764.1"/>
    </source>
</evidence>
<sequence>MCVIVSRERVEVRSTRIFARALEERQLLVYQMYLDTREPAAMILPIPIAPGTGEDALEFRDLSRLPHLFDAMKRGFEPLSRAPGPAAVFSAPRLAVHQVGSFVASFVPTRAEFGRLDPQFRLSDEVWSQLPPYDDWGFVVFQLGAGKQTVHPMAFVFPSRFPDWLYFPTVHVHDGQVHAAASFDHELYFQGLTRVRYRERWFGAGLPGLRAPRYRGEVSDQRAGEFMPFEAVHGGVVERESPLLRLVLQGELPNEDTWLRDSPLE</sequence>
<reference evidence="1" key="1">
    <citation type="submission" date="2021-08" db="EMBL/GenBank/DDBJ databases">
        <authorList>
            <person name="Stevens D.C."/>
        </authorList>
    </citation>
    <scope>NUCLEOTIDE SEQUENCE</scope>
    <source>
        <strain evidence="1">DSM 53165</strain>
    </source>
</reference>
<organism evidence="1 2">
    <name type="scientific">Nannocystis pusilla</name>
    <dbReference type="NCBI Taxonomy" id="889268"/>
    <lineage>
        <taxon>Bacteria</taxon>
        <taxon>Pseudomonadati</taxon>
        <taxon>Myxococcota</taxon>
        <taxon>Polyangia</taxon>
        <taxon>Nannocystales</taxon>
        <taxon>Nannocystaceae</taxon>
        <taxon>Nannocystis</taxon>
    </lineage>
</organism>
<dbReference type="RefSeq" id="WP_224195502.1">
    <property type="nucleotide sequence ID" value="NZ_JAIRAU010000044.1"/>
</dbReference>
<evidence type="ECO:0000313" key="2">
    <source>
        <dbReference type="Proteomes" id="UP001139031"/>
    </source>
</evidence>
<dbReference type="EMBL" id="JAIRAU010000044">
    <property type="protein sequence ID" value="MBZ5713764.1"/>
    <property type="molecule type" value="Genomic_DNA"/>
</dbReference>
<protein>
    <submittedName>
        <fullName evidence="1">Uncharacterized protein</fullName>
    </submittedName>
</protein>